<keyword evidence="7" id="KW-1185">Reference proteome</keyword>
<reference evidence="6" key="1">
    <citation type="submission" date="2020-12" db="EMBL/GenBank/DDBJ databases">
        <title>Bacterial taxonomy.</title>
        <authorList>
            <person name="Pan X."/>
        </authorList>
    </citation>
    <scope>NUCLEOTIDE SEQUENCE</scope>
    <source>
        <strain evidence="6">B2012</strain>
    </source>
</reference>
<name>A0A934IPZ5_9HYPH</name>
<dbReference type="PROSITE" id="PS50931">
    <property type="entry name" value="HTH_LYSR"/>
    <property type="match status" value="1"/>
</dbReference>
<dbReference type="SUPFAM" id="SSF53850">
    <property type="entry name" value="Periplasmic binding protein-like II"/>
    <property type="match status" value="1"/>
</dbReference>
<organism evidence="6 7">
    <name type="scientific">Acuticoccus mangrovi</name>
    <dbReference type="NCBI Taxonomy" id="2796142"/>
    <lineage>
        <taxon>Bacteria</taxon>
        <taxon>Pseudomonadati</taxon>
        <taxon>Pseudomonadota</taxon>
        <taxon>Alphaproteobacteria</taxon>
        <taxon>Hyphomicrobiales</taxon>
        <taxon>Amorphaceae</taxon>
        <taxon>Acuticoccus</taxon>
    </lineage>
</organism>
<accession>A0A934IPZ5</accession>
<dbReference type="Proteomes" id="UP000609531">
    <property type="component" value="Unassembled WGS sequence"/>
</dbReference>
<dbReference type="InterPro" id="IPR000847">
    <property type="entry name" value="LysR_HTH_N"/>
</dbReference>
<proteinExistence type="inferred from homology"/>
<evidence type="ECO:0000256" key="4">
    <source>
        <dbReference type="ARBA" id="ARBA00023163"/>
    </source>
</evidence>
<feature type="domain" description="HTH lysR-type" evidence="5">
    <location>
        <begin position="9"/>
        <end position="66"/>
    </location>
</feature>
<keyword evidence="2" id="KW-0805">Transcription regulation</keyword>
<dbReference type="CDD" id="cd08432">
    <property type="entry name" value="PBP2_GcdR_TrpI_HvrB_AmpR_like"/>
    <property type="match status" value="1"/>
</dbReference>
<dbReference type="EMBL" id="JAEKJA010000005">
    <property type="protein sequence ID" value="MBJ3775479.1"/>
    <property type="molecule type" value="Genomic_DNA"/>
</dbReference>
<dbReference type="InterPro" id="IPR036388">
    <property type="entry name" value="WH-like_DNA-bd_sf"/>
</dbReference>
<dbReference type="PANTHER" id="PTHR30537">
    <property type="entry name" value="HTH-TYPE TRANSCRIPTIONAL REGULATOR"/>
    <property type="match status" value="1"/>
</dbReference>
<keyword evidence="4" id="KW-0804">Transcription</keyword>
<dbReference type="SUPFAM" id="SSF46785">
    <property type="entry name" value="Winged helix' DNA-binding domain"/>
    <property type="match status" value="1"/>
</dbReference>
<gene>
    <name evidence="6" type="ORF">JCR33_07265</name>
</gene>
<evidence type="ECO:0000256" key="2">
    <source>
        <dbReference type="ARBA" id="ARBA00023015"/>
    </source>
</evidence>
<dbReference type="InterPro" id="IPR058163">
    <property type="entry name" value="LysR-type_TF_proteobact-type"/>
</dbReference>
<dbReference type="PANTHER" id="PTHR30537:SF5">
    <property type="entry name" value="HTH-TYPE TRANSCRIPTIONAL ACTIVATOR TTDR-RELATED"/>
    <property type="match status" value="1"/>
</dbReference>
<dbReference type="GO" id="GO:0003700">
    <property type="term" value="F:DNA-binding transcription factor activity"/>
    <property type="evidence" value="ECO:0007669"/>
    <property type="project" value="InterPro"/>
</dbReference>
<dbReference type="RefSeq" id="WP_198881373.1">
    <property type="nucleotide sequence ID" value="NZ_JAEKJA010000005.1"/>
</dbReference>
<evidence type="ECO:0000256" key="1">
    <source>
        <dbReference type="ARBA" id="ARBA00009437"/>
    </source>
</evidence>
<comment type="similarity">
    <text evidence="1">Belongs to the LysR transcriptional regulatory family.</text>
</comment>
<comment type="caution">
    <text evidence="6">The sequence shown here is derived from an EMBL/GenBank/DDBJ whole genome shotgun (WGS) entry which is preliminary data.</text>
</comment>
<dbReference type="FunFam" id="1.10.10.10:FF:000038">
    <property type="entry name" value="Glycine cleavage system transcriptional activator"/>
    <property type="match status" value="1"/>
</dbReference>
<dbReference type="InterPro" id="IPR036390">
    <property type="entry name" value="WH_DNA-bd_sf"/>
</dbReference>
<keyword evidence="3" id="KW-0238">DNA-binding</keyword>
<sequence>MASLKRIVPSLGALAVFEAAARLGGFTRAADELGVTQAAVSRQIRALEDDFKARLFVRGHRSIQLTDAGRVLYEAVGQSFERIAEAVETVKNPTRPEVLTVATTLAFSHFWLLPHLTAFRAERPDLELKVISKDTPTDLRDGEVDVVLRFGKPPFRDGTVLVSQPEMAYPVASPDFAASLPADFDLYHLADYPLIDIDPAVPTWMTWREWFRLAGIRPPARRSGLRFNHYSDAVYAAINGEGVTLGWHRLLERPLADGRLVRLGEKAVEPGDGHHLVVSEREAQRPAVIAFVDWIERSFATSL</sequence>
<evidence type="ECO:0000313" key="6">
    <source>
        <dbReference type="EMBL" id="MBJ3775479.1"/>
    </source>
</evidence>
<dbReference type="Gene3D" id="3.40.190.10">
    <property type="entry name" value="Periplasmic binding protein-like II"/>
    <property type="match status" value="2"/>
</dbReference>
<dbReference type="Pfam" id="PF00126">
    <property type="entry name" value="HTH_1"/>
    <property type="match status" value="1"/>
</dbReference>
<dbReference type="AlphaFoldDB" id="A0A934IPZ5"/>
<evidence type="ECO:0000313" key="7">
    <source>
        <dbReference type="Proteomes" id="UP000609531"/>
    </source>
</evidence>
<protein>
    <submittedName>
        <fullName evidence="6">LysR family transcriptional regulator</fullName>
    </submittedName>
</protein>
<dbReference type="InterPro" id="IPR005119">
    <property type="entry name" value="LysR_subst-bd"/>
</dbReference>
<evidence type="ECO:0000259" key="5">
    <source>
        <dbReference type="PROSITE" id="PS50931"/>
    </source>
</evidence>
<evidence type="ECO:0000256" key="3">
    <source>
        <dbReference type="ARBA" id="ARBA00023125"/>
    </source>
</evidence>
<dbReference type="Gene3D" id="1.10.10.10">
    <property type="entry name" value="Winged helix-like DNA-binding domain superfamily/Winged helix DNA-binding domain"/>
    <property type="match status" value="1"/>
</dbReference>
<dbReference type="Pfam" id="PF03466">
    <property type="entry name" value="LysR_substrate"/>
    <property type="match status" value="1"/>
</dbReference>
<dbReference type="GO" id="GO:0003677">
    <property type="term" value="F:DNA binding"/>
    <property type="evidence" value="ECO:0007669"/>
    <property type="project" value="UniProtKB-KW"/>
</dbReference>
<dbReference type="PRINTS" id="PR00039">
    <property type="entry name" value="HTHLYSR"/>
</dbReference>